<evidence type="ECO:0000256" key="1">
    <source>
        <dbReference type="SAM" id="MobiDB-lite"/>
    </source>
</evidence>
<feature type="region of interest" description="Disordered" evidence="1">
    <location>
        <begin position="638"/>
        <end position="717"/>
    </location>
</feature>
<evidence type="ECO:0008006" key="4">
    <source>
        <dbReference type="Google" id="ProtNLM"/>
    </source>
</evidence>
<dbReference type="Proteomes" id="UP000053259">
    <property type="component" value="Unassembled WGS sequence"/>
</dbReference>
<dbReference type="SUPFAM" id="SSF52540">
    <property type="entry name" value="P-loop containing nucleoside triphosphate hydrolases"/>
    <property type="match status" value="1"/>
</dbReference>
<proteinExistence type="predicted"/>
<keyword evidence="3" id="KW-1185">Reference proteome</keyword>
<dbReference type="PANTHER" id="PTHR46434:SF1">
    <property type="entry name" value="GENETIC INTERACTOR OF PROHIBITINS 3, MITOCHONDRIAL"/>
    <property type="match status" value="1"/>
</dbReference>
<reference evidence="2 3" key="1">
    <citation type="submission" date="2015-01" db="EMBL/GenBank/DDBJ databases">
        <title>The Genome Sequence of Ochroconis gallopava CBS43764.</title>
        <authorList>
            <consortium name="The Broad Institute Genomics Platform"/>
            <person name="Cuomo C."/>
            <person name="de Hoog S."/>
            <person name="Gorbushina A."/>
            <person name="Stielow B."/>
            <person name="Teixiera M."/>
            <person name="Abouelleil A."/>
            <person name="Chapman S.B."/>
            <person name="Priest M."/>
            <person name="Young S.K."/>
            <person name="Wortman J."/>
            <person name="Nusbaum C."/>
            <person name="Birren B."/>
        </authorList>
    </citation>
    <scope>NUCLEOTIDE SEQUENCE [LARGE SCALE GENOMIC DNA]</scope>
    <source>
        <strain evidence="2 3">CBS 43764</strain>
    </source>
</reference>
<dbReference type="OrthoDB" id="1696305at2759"/>
<dbReference type="AlphaFoldDB" id="A0A0D1YJX6"/>
<evidence type="ECO:0000313" key="3">
    <source>
        <dbReference type="Proteomes" id="UP000053259"/>
    </source>
</evidence>
<protein>
    <recommendedName>
        <fullName evidence="4">Genetic interactor of prohibitins 3, mitochondrial</fullName>
    </recommendedName>
</protein>
<dbReference type="InParanoid" id="A0A0D1YJX6"/>
<organism evidence="2 3">
    <name type="scientific">Verruconis gallopava</name>
    <dbReference type="NCBI Taxonomy" id="253628"/>
    <lineage>
        <taxon>Eukaryota</taxon>
        <taxon>Fungi</taxon>
        <taxon>Dikarya</taxon>
        <taxon>Ascomycota</taxon>
        <taxon>Pezizomycotina</taxon>
        <taxon>Dothideomycetes</taxon>
        <taxon>Pleosporomycetidae</taxon>
        <taxon>Venturiales</taxon>
        <taxon>Sympoventuriaceae</taxon>
        <taxon>Verruconis</taxon>
    </lineage>
</organism>
<name>A0A0D1YJX6_9PEZI</name>
<feature type="compositionally biased region" description="Basic residues" evidence="1">
    <location>
        <begin position="747"/>
        <end position="766"/>
    </location>
</feature>
<dbReference type="InterPro" id="IPR027417">
    <property type="entry name" value="P-loop_NTPase"/>
</dbReference>
<dbReference type="InterPro" id="IPR050896">
    <property type="entry name" value="Mito_lipid_metab_GTPase"/>
</dbReference>
<dbReference type="GeneID" id="27315425"/>
<evidence type="ECO:0000313" key="2">
    <source>
        <dbReference type="EMBL" id="KIW01167.1"/>
    </source>
</evidence>
<feature type="compositionally biased region" description="Polar residues" evidence="1">
    <location>
        <begin position="667"/>
        <end position="685"/>
    </location>
</feature>
<dbReference type="STRING" id="253628.A0A0D1YJX6"/>
<gene>
    <name evidence="2" type="ORF">PV09_07452</name>
</gene>
<dbReference type="EMBL" id="KN847557">
    <property type="protein sequence ID" value="KIW01167.1"/>
    <property type="molecule type" value="Genomic_DNA"/>
</dbReference>
<sequence>MSVATRGAIRALYRDFYDLIPLFSSFCVRTTTSAVPRCRRVKASRWISNTVARRLDMEAHRRGSIYESPSDLSNSPTEEAASKLEYQRQLPHACPGCGALAQYVHPKEAGYYSTQRAAVRKYLGMSQARDSRGKGEEDDVVRNALANVPEELREQLGLDATLLSDKAPAECPSIPVCDRCHHLIHHHAGVPIAHPSLDAIEATIAESPFKHNHIYHVIDAADFPMSFIPGLHRRLDLGWLRGRNRRSKTQHWSGGKSGQMSFLITRADLLAPKKEQVDGLLPQLREILRSTLGRTGANVRLGNVHLVSAKRGWWTRQVKTDIWERGGGNWLVGKANVGKSSIFEVIYPKGTNEGMPDFQSVREKAKKEDVQAALSAAERAKVQLMDEHEHIGVTNFKPVDMEVSFADKTATAVDERDQDFYDTTSLLPPPQQPVNYPVMPIISDLPGTTASPIRIPFGAGKGELIDLPGMERLSLEPYVKPEYHLSIVMKRRVVPERIVLKPGSSLVLGGGLIRITPKTPDLVFMAHAFVPMSAHLTSTAKAVDLQEGRRELNIPSIIREEQRESVKTAGTFQLSSNVTKKYAGPLTRKGDVGLLASRLPFVVWATDILIEGVGWVEVVAQVRKPKRVDDFESWHDDRAFDKKENEGEDQEPNAMWSPMDAAPTPPSTETLSESNSVKDQAALSNASAGAKPKGMKKGKDKHPLEFSPEELAKTMPEIEVFSPEGKFISQRPSLSCWLLGGPLDKKKAGRPRKSMSGAKKRAKAKD</sequence>
<dbReference type="HOGENOM" id="CLU_015286_0_0_1"/>
<dbReference type="PANTHER" id="PTHR46434">
    <property type="entry name" value="GENETIC INTERACTOR OF PROHIBITINS 3, MITOCHONDRIAL"/>
    <property type="match status" value="1"/>
</dbReference>
<dbReference type="RefSeq" id="XP_016211036.1">
    <property type="nucleotide sequence ID" value="XM_016361216.1"/>
</dbReference>
<accession>A0A0D1YJX6</accession>
<dbReference type="Gene3D" id="3.40.50.300">
    <property type="entry name" value="P-loop containing nucleotide triphosphate hydrolases"/>
    <property type="match status" value="1"/>
</dbReference>
<dbReference type="GO" id="GO:0005739">
    <property type="term" value="C:mitochondrion"/>
    <property type="evidence" value="ECO:0007669"/>
    <property type="project" value="TreeGrafter"/>
</dbReference>
<dbReference type="VEuPathDB" id="FungiDB:PV09_07452"/>
<feature type="region of interest" description="Disordered" evidence="1">
    <location>
        <begin position="741"/>
        <end position="766"/>
    </location>
</feature>